<sequence>MIAPCISCLCVGNSWLACILLSTLAATAAPRITGCHLRHLGNQCLRNLFVRHRQPHKSARLQCLGVQRRDQKAFTALALSVVLEAPKGHDFNLIHGVCPL</sequence>
<evidence type="ECO:0000313" key="2">
    <source>
        <dbReference type="EMBL" id="PEH90071.1"/>
    </source>
</evidence>
<proteinExistence type="predicted"/>
<organism evidence="2 3">
    <name type="scientific">Comamonas terrigena</name>
    <dbReference type="NCBI Taxonomy" id="32013"/>
    <lineage>
        <taxon>Bacteria</taxon>
        <taxon>Pseudomonadati</taxon>
        <taxon>Pseudomonadota</taxon>
        <taxon>Betaproteobacteria</taxon>
        <taxon>Burkholderiales</taxon>
        <taxon>Comamonadaceae</taxon>
        <taxon>Comamonas</taxon>
    </lineage>
</organism>
<name>A0A2A7UY18_COMTR</name>
<feature type="chain" id="PRO_5012947493" description="Secreted protein" evidence="1">
    <location>
        <begin position="29"/>
        <end position="100"/>
    </location>
</feature>
<evidence type="ECO:0000256" key="1">
    <source>
        <dbReference type="SAM" id="SignalP"/>
    </source>
</evidence>
<dbReference type="Proteomes" id="UP000220246">
    <property type="component" value="Unassembled WGS sequence"/>
</dbReference>
<comment type="caution">
    <text evidence="2">The sequence shown here is derived from an EMBL/GenBank/DDBJ whole genome shotgun (WGS) entry which is preliminary data.</text>
</comment>
<evidence type="ECO:0000313" key="3">
    <source>
        <dbReference type="Proteomes" id="UP000220246"/>
    </source>
</evidence>
<evidence type="ECO:0008006" key="4">
    <source>
        <dbReference type="Google" id="ProtNLM"/>
    </source>
</evidence>
<keyword evidence="1" id="KW-0732">Signal</keyword>
<dbReference type="AlphaFoldDB" id="A0A2A7UY18"/>
<dbReference type="EMBL" id="PDEA01000001">
    <property type="protein sequence ID" value="PEH90071.1"/>
    <property type="molecule type" value="Genomic_DNA"/>
</dbReference>
<accession>A0A2A7UY18</accession>
<protein>
    <recommendedName>
        <fullName evidence="4">Secreted protein</fullName>
    </recommendedName>
</protein>
<keyword evidence="3" id="KW-1185">Reference proteome</keyword>
<gene>
    <name evidence="2" type="ORF">CRM82_17055</name>
</gene>
<reference evidence="3" key="1">
    <citation type="submission" date="2017-09" db="EMBL/GenBank/DDBJ databases">
        <title>FDA dAtabase for Regulatory Grade micrObial Sequences (FDA-ARGOS): Supporting development and validation of Infectious Disease Dx tests.</title>
        <authorList>
            <person name="Minogue T."/>
            <person name="Wolcott M."/>
            <person name="Wasieloski L."/>
            <person name="Aguilar W."/>
            <person name="Moore D."/>
            <person name="Tallon L."/>
            <person name="Sadzewicz L."/>
            <person name="Ott S."/>
            <person name="Zhao X."/>
            <person name="Nagaraj S."/>
            <person name="Vavikolanu K."/>
            <person name="Aluvathingal J."/>
            <person name="Nadendla S."/>
            <person name="Sichtig H."/>
        </authorList>
    </citation>
    <scope>NUCLEOTIDE SEQUENCE [LARGE SCALE GENOMIC DNA]</scope>
    <source>
        <strain evidence="3">FDAARGOS_394</strain>
    </source>
</reference>
<feature type="signal peptide" evidence="1">
    <location>
        <begin position="1"/>
        <end position="28"/>
    </location>
</feature>